<feature type="chain" id="PRO_5001640297" evidence="3">
    <location>
        <begin position="23"/>
        <end position="131"/>
    </location>
</feature>
<keyword evidence="3" id="KW-0732">Signal</keyword>
<feature type="region of interest" description="Disordered" evidence="1">
    <location>
        <begin position="73"/>
        <end position="95"/>
    </location>
</feature>
<name>A0A067EJU2_CITSI</name>
<evidence type="ECO:0000313" key="4">
    <source>
        <dbReference type="EMBL" id="KDO55353.1"/>
    </source>
</evidence>
<keyword evidence="2" id="KW-1133">Transmembrane helix</keyword>
<evidence type="ECO:0000313" key="5">
    <source>
        <dbReference type="Proteomes" id="UP000027120"/>
    </source>
</evidence>
<keyword evidence="2" id="KW-0472">Membrane</keyword>
<dbReference type="Proteomes" id="UP000027120">
    <property type="component" value="Unassembled WGS sequence"/>
</dbReference>
<accession>A0A067EJU2</accession>
<dbReference type="eggNOG" id="ENOG502SEE9">
    <property type="taxonomic scope" value="Eukaryota"/>
</dbReference>
<reference evidence="4 5" key="1">
    <citation type="submission" date="2014-04" db="EMBL/GenBank/DDBJ databases">
        <authorList>
            <consortium name="International Citrus Genome Consortium"/>
            <person name="Gmitter F."/>
            <person name="Chen C."/>
            <person name="Farmerie W."/>
            <person name="Harkins T."/>
            <person name="Desany B."/>
            <person name="Mohiuddin M."/>
            <person name="Kodira C."/>
            <person name="Borodovsky M."/>
            <person name="Lomsadze A."/>
            <person name="Burns P."/>
            <person name="Jenkins J."/>
            <person name="Prochnik S."/>
            <person name="Shu S."/>
            <person name="Chapman J."/>
            <person name="Pitluck S."/>
            <person name="Schmutz J."/>
            <person name="Rokhsar D."/>
        </authorList>
    </citation>
    <scope>NUCLEOTIDE SEQUENCE</scope>
</reference>
<evidence type="ECO:0000256" key="3">
    <source>
        <dbReference type="SAM" id="SignalP"/>
    </source>
</evidence>
<feature type="signal peptide" evidence="3">
    <location>
        <begin position="1"/>
        <end position="22"/>
    </location>
</feature>
<proteinExistence type="predicted"/>
<feature type="transmembrane region" description="Helical" evidence="2">
    <location>
        <begin position="106"/>
        <end position="128"/>
    </location>
</feature>
<sequence length="131" mass="14266">MKTRFLPWFLFIFCAQSVAILGFESFPRSKTEDFNLSKPRFGGQLHGVNVTNGFYGEIERMGLEGKQEILDSVKGQRGKGTNGGGNPARHPRSSKGIASLSSGPRYLVSAATPHVILALMGLSLPYFLTGF</sequence>
<evidence type="ECO:0000256" key="2">
    <source>
        <dbReference type="SAM" id="Phobius"/>
    </source>
</evidence>
<dbReference type="EMBL" id="KK784985">
    <property type="protein sequence ID" value="KDO55353.1"/>
    <property type="molecule type" value="Genomic_DNA"/>
</dbReference>
<organism evidence="4 5">
    <name type="scientific">Citrus sinensis</name>
    <name type="common">Sweet orange</name>
    <name type="synonym">Citrus aurantium var. sinensis</name>
    <dbReference type="NCBI Taxonomy" id="2711"/>
    <lineage>
        <taxon>Eukaryota</taxon>
        <taxon>Viridiplantae</taxon>
        <taxon>Streptophyta</taxon>
        <taxon>Embryophyta</taxon>
        <taxon>Tracheophyta</taxon>
        <taxon>Spermatophyta</taxon>
        <taxon>Magnoliopsida</taxon>
        <taxon>eudicotyledons</taxon>
        <taxon>Gunneridae</taxon>
        <taxon>Pentapetalae</taxon>
        <taxon>rosids</taxon>
        <taxon>malvids</taxon>
        <taxon>Sapindales</taxon>
        <taxon>Rutaceae</taxon>
        <taxon>Aurantioideae</taxon>
        <taxon>Citrus</taxon>
    </lineage>
</organism>
<keyword evidence="2" id="KW-0812">Transmembrane</keyword>
<dbReference type="AlphaFoldDB" id="A0A067EJU2"/>
<evidence type="ECO:0000256" key="1">
    <source>
        <dbReference type="SAM" id="MobiDB-lite"/>
    </source>
</evidence>
<dbReference type="PaxDb" id="2711-XP_006493388.1"/>
<protein>
    <submittedName>
        <fullName evidence="4">Uncharacterized protein</fullName>
    </submittedName>
</protein>
<gene>
    <name evidence="4" type="ORF">CISIN_1g032877mg</name>
</gene>
<keyword evidence="5" id="KW-1185">Reference proteome</keyword>